<keyword evidence="1 3" id="KW-0456">Lyase</keyword>
<dbReference type="EMBL" id="JAFLNF010000002">
    <property type="protein sequence ID" value="MBO0344445.1"/>
    <property type="molecule type" value="Genomic_DNA"/>
</dbReference>
<evidence type="ECO:0000259" key="5">
    <source>
        <dbReference type="Pfam" id="PF03330"/>
    </source>
</evidence>
<dbReference type="PANTHER" id="PTHR34183:SF1">
    <property type="entry name" value="ENDOLYTIC PEPTIDOGLYCAN TRANSGLYCOSYLASE RLPA"/>
    <property type="match status" value="1"/>
</dbReference>
<dbReference type="EC" id="4.2.2.-" evidence="3"/>
<accession>A0A939ELP4</accession>
<reference evidence="6" key="1">
    <citation type="submission" date="2021-03" db="EMBL/GenBank/DDBJ databases">
        <title>Roseibium sp. CAU 1637 isolated from Incheon.</title>
        <authorList>
            <person name="Kim W."/>
        </authorList>
    </citation>
    <scope>NUCLEOTIDE SEQUENCE</scope>
    <source>
        <strain evidence="6">CAU 1637</strain>
    </source>
</reference>
<name>A0A939ELP4_9HYPH</name>
<evidence type="ECO:0000256" key="4">
    <source>
        <dbReference type="RuleBase" id="RU003495"/>
    </source>
</evidence>
<dbReference type="InterPro" id="IPR036908">
    <property type="entry name" value="RlpA-like_sf"/>
</dbReference>
<dbReference type="SUPFAM" id="SSF50685">
    <property type="entry name" value="Barwin-like endoglucanases"/>
    <property type="match status" value="1"/>
</dbReference>
<dbReference type="HAMAP" id="MF_02071">
    <property type="entry name" value="RlpA"/>
    <property type="match status" value="1"/>
</dbReference>
<dbReference type="GO" id="GO:0000270">
    <property type="term" value="P:peptidoglycan metabolic process"/>
    <property type="evidence" value="ECO:0007669"/>
    <property type="project" value="UniProtKB-UniRule"/>
</dbReference>
<dbReference type="Pfam" id="PF03330">
    <property type="entry name" value="DPBB_1"/>
    <property type="match status" value="1"/>
</dbReference>
<evidence type="ECO:0000256" key="2">
    <source>
        <dbReference type="ARBA" id="ARBA00023316"/>
    </source>
</evidence>
<keyword evidence="7" id="KW-1185">Reference proteome</keyword>
<feature type="domain" description="RlpA-like protein double-psi beta-barrel" evidence="5">
    <location>
        <begin position="99"/>
        <end position="187"/>
    </location>
</feature>
<gene>
    <name evidence="3" type="primary">rlpA</name>
    <name evidence="6" type="ORF">J0X15_04350</name>
</gene>
<evidence type="ECO:0000313" key="6">
    <source>
        <dbReference type="EMBL" id="MBO0344445.1"/>
    </source>
</evidence>
<protein>
    <recommendedName>
        <fullName evidence="3">Endolytic peptidoglycan transglycosylase RlpA</fullName>
        <ecNumber evidence="3">4.2.2.-</ecNumber>
    </recommendedName>
</protein>
<dbReference type="PANTHER" id="PTHR34183">
    <property type="entry name" value="ENDOLYTIC PEPTIDOGLYCAN TRANSGLYCOSYLASE RLPA"/>
    <property type="match status" value="1"/>
</dbReference>
<dbReference type="GO" id="GO:0008932">
    <property type="term" value="F:lytic endotransglycosylase activity"/>
    <property type="evidence" value="ECO:0007669"/>
    <property type="project" value="UniProtKB-UniRule"/>
</dbReference>
<dbReference type="Gene3D" id="2.40.40.10">
    <property type="entry name" value="RlpA-like domain"/>
    <property type="match status" value="1"/>
</dbReference>
<keyword evidence="2 3" id="KW-0961">Cell wall biogenesis/degradation</keyword>
<evidence type="ECO:0000256" key="1">
    <source>
        <dbReference type="ARBA" id="ARBA00023239"/>
    </source>
</evidence>
<dbReference type="CDD" id="cd22268">
    <property type="entry name" value="DPBB_RlpA-like"/>
    <property type="match status" value="1"/>
</dbReference>
<sequence>MQSSARRPLFGFDLPSTTSVRRGLCLCVAAGVLAGCSATTAPEVASKFSPKKYGVKGSPKMVANGKPVPKGGGRYVVGKKYKIAGKWYYPKLDPDYEKTGLASWYGPTFHGRKTANGEIFDRGALTAAHTTMPLPSYARVTNVANGRSMVVRVNDRGPFHGNRVIDLSERVASMLDTRSHGVAKVKVEYIGPARLDGQDESFLMASYTGPDAVQPGATRPGTMLASITPPAVVAPASSSFTARVPASRPYVGSFDTAAIAAPSADPALAYEASSQTVQVASTNPFVAVTGKPTASNAVPTSAAAYNGPVDLTSGQSSGVLGTLSVPTAATPVSMTGGSAISSYAAGGRINAAYQAIAEMSGDALSFSQLAARN</sequence>
<comment type="function">
    <text evidence="3">Lytic transglycosylase with a strong preference for naked glycan strands that lack stem peptides.</text>
</comment>
<proteinExistence type="inferred from homology"/>
<dbReference type="NCBIfam" id="TIGR00413">
    <property type="entry name" value="rlpA"/>
    <property type="match status" value="1"/>
</dbReference>
<organism evidence="6 7">
    <name type="scientific">Roseibium limicola</name>
    <dbReference type="NCBI Taxonomy" id="2816037"/>
    <lineage>
        <taxon>Bacteria</taxon>
        <taxon>Pseudomonadati</taxon>
        <taxon>Pseudomonadota</taxon>
        <taxon>Alphaproteobacteria</taxon>
        <taxon>Hyphomicrobiales</taxon>
        <taxon>Stappiaceae</taxon>
        <taxon>Roseibium</taxon>
    </lineage>
</organism>
<evidence type="ECO:0000256" key="3">
    <source>
        <dbReference type="HAMAP-Rule" id="MF_02071"/>
    </source>
</evidence>
<dbReference type="AlphaFoldDB" id="A0A939ELP4"/>
<dbReference type="InterPro" id="IPR009009">
    <property type="entry name" value="RlpA-like_DPBB"/>
</dbReference>
<dbReference type="InterPro" id="IPR034718">
    <property type="entry name" value="RlpA"/>
</dbReference>
<evidence type="ECO:0000313" key="7">
    <source>
        <dbReference type="Proteomes" id="UP000664779"/>
    </source>
</evidence>
<dbReference type="InterPro" id="IPR012997">
    <property type="entry name" value="RplA"/>
</dbReference>
<comment type="caution">
    <text evidence="6">The sequence shown here is derived from an EMBL/GenBank/DDBJ whole genome shotgun (WGS) entry which is preliminary data.</text>
</comment>
<dbReference type="Proteomes" id="UP000664779">
    <property type="component" value="Unassembled WGS sequence"/>
</dbReference>
<dbReference type="GO" id="GO:0071555">
    <property type="term" value="P:cell wall organization"/>
    <property type="evidence" value="ECO:0007669"/>
    <property type="project" value="UniProtKB-KW"/>
</dbReference>
<comment type="similarity">
    <text evidence="3 4">Belongs to the RlpA family.</text>
</comment>